<organism evidence="4 5">
    <name type="scientific">Metarhizium humberi</name>
    <dbReference type="NCBI Taxonomy" id="2596975"/>
    <lineage>
        <taxon>Eukaryota</taxon>
        <taxon>Fungi</taxon>
        <taxon>Dikarya</taxon>
        <taxon>Ascomycota</taxon>
        <taxon>Pezizomycotina</taxon>
        <taxon>Sordariomycetes</taxon>
        <taxon>Hypocreomycetidae</taxon>
        <taxon>Hypocreales</taxon>
        <taxon>Clavicipitaceae</taxon>
        <taxon>Metarhizium</taxon>
    </lineage>
</organism>
<proteinExistence type="predicted"/>
<dbReference type="AlphaFoldDB" id="A0A9P8M6X1"/>
<dbReference type="SUPFAM" id="SSF53474">
    <property type="entry name" value="alpha/beta-Hydrolases"/>
    <property type="match status" value="1"/>
</dbReference>
<protein>
    <recommendedName>
        <fullName evidence="3">Fungal lipase-type domain-containing protein</fullName>
    </recommendedName>
</protein>
<dbReference type="GO" id="GO:0016787">
    <property type="term" value="F:hydrolase activity"/>
    <property type="evidence" value="ECO:0007669"/>
    <property type="project" value="UniProtKB-KW"/>
</dbReference>
<dbReference type="Proteomes" id="UP000764110">
    <property type="component" value="Unassembled WGS sequence"/>
</dbReference>
<keyword evidence="1" id="KW-0732">Signal</keyword>
<evidence type="ECO:0000256" key="2">
    <source>
        <dbReference type="ARBA" id="ARBA00022801"/>
    </source>
</evidence>
<accession>A0A9P8M6X1</accession>
<keyword evidence="5" id="KW-1185">Reference proteome</keyword>
<dbReference type="GO" id="GO:0006629">
    <property type="term" value="P:lipid metabolic process"/>
    <property type="evidence" value="ECO:0007669"/>
    <property type="project" value="InterPro"/>
</dbReference>
<dbReference type="PANTHER" id="PTHR46640:SF1">
    <property type="entry name" value="FUNGAL LIPASE-LIKE DOMAIN-CONTAINING PROTEIN-RELATED"/>
    <property type="match status" value="1"/>
</dbReference>
<evidence type="ECO:0000256" key="1">
    <source>
        <dbReference type="ARBA" id="ARBA00022729"/>
    </source>
</evidence>
<dbReference type="Pfam" id="PF01764">
    <property type="entry name" value="Lipase_3"/>
    <property type="match status" value="1"/>
</dbReference>
<evidence type="ECO:0000259" key="3">
    <source>
        <dbReference type="Pfam" id="PF01764"/>
    </source>
</evidence>
<comment type="caution">
    <text evidence="4">The sequence shown here is derived from an EMBL/GenBank/DDBJ whole genome shotgun (WGS) entry which is preliminary data.</text>
</comment>
<dbReference type="InterPro" id="IPR051299">
    <property type="entry name" value="AB_hydrolase_lip/est"/>
</dbReference>
<reference evidence="4 5" key="1">
    <citation type="submission" date="2020-07" db="EMBL/GenBank/DDBJ databases">
        <title>Metarhizium humberi genome.</title>
        <authorList>
            <person name="Lysoe E."/>
        </authorList>
    </citation>
    <scope>NUCLEOTIDE SEQUENCE [LARGE SCALE GENOMIC DNA]</scope>
    <source>
        <strain evidence="4 5">ESALQ1638</strain>
    </source>
</reference>
<evidence type="ECO:0000313" key="4">
    <source>
        <dbReference type="EMBL" id="KAH0593185.1"/>
    </source>
</evidence>
<dbReference type="Gene3D" id="3.40.50.1820">
    <property type="entry name" value="alpha/beta hydrolase"/>
    <property type="match status" value="1"/>
</dbReference>
<feature type="domain" description="Fungal lipase-type" evidence="3">
    <location>
        <begin position="65"/>
        <end position="199"/>
    </location>
</feature>
<dbReference type="InterPro" id="IPR029058">
    <property type="entry name" value="AB_hydrolase_fold"/>
</dbReference>
<evidence type="ECO:0000313" key="5">
    <source>
        <dbReference type="Proteomes" id="UP000764110"/>
    </source>
</evidence>
<dbReference type="PANTHER" id="PTHR46640">
    <property type="entry name" value="TRIACYLGLYCEROL LIPASE, PUTATIVE (AFU_ORTHOLOGUE AFUA_6G06510)-RELATED"/>
    <property type="match status" value="1"/>
</dbReference>
<dbReference type="CDD" id="cd00519">
    <property type="entry name" value="Lipase_3"/>
    <property type="match status" value="1"/>
</dbReference>
<keyword evidence="2" id="KW-0378">Hydrolase</keyword>
<dbReference type="EMBL" id="JACEFI010000023">
    <property type="protein sequence ID" value="KAH0593185.1"/>
    <property type="molecule type" value="Genomic_DNA"/>
</dbReference>
<dbReference type="InterPro" id="IPR002921">
    <property type="entry name" value="Fungal_lipase-type"/>
</dbReference>
<sequence>MKFYVQHATAAVCNSNDTAGQRISCGRFCRDVEADNATIVESFVSESWTDIGGYVAVDDVREEIVLSIRGSSNYWNWVADFDIPFESCSSLVEGCKVHRGFASAWSELSGPATRAIQAARSAQPNYSLVFAGHSLGGAVASLAAAYFRQNETSVDDYTYGSPRVGNHVFANYATKQSKAFGSQYRVTHNVDIVPRLPLLVLGFRHISPEYWLKGGRPSQNDYPISSMRVCDGIANTRCNEGTWGTSSLEDAGIAHLHYFQPVSCGSSAVPVNVPDEL</sequence>
<gene>
    <name evidence="4" type="ORF">MHUMG1_09187</name>
</gene>
<name>A0A9P8M6X1_9HYPO</name>